<dbReference type="GO" id="GO:0016616">
    <property type="term" value="F:oxidoreductase activity, acting on the CH-OH group of donors, NAD or NADP as acceptor"/>
    <property type="evidence" value="ECO:0007669"/>
    <property type="project" value="UniProtKB-ARBA"/>
</dbReference>
<dbReference type="FunFam" id="3.20.20.100:FF:000002">
    <property type="entry name" value="2,5-diketo-D-gluconic acid reductase A"/>
    <property type="match status" value="1"/>
</dbReference>
<organism evidence="8">
    <name type="scientific">Triatoma infestans</name>
    <name type="common">Assassin bug</name>
    <dbReference type="NCBI Taxonomy" id="30076"/>
    <lineage>
        <taxon>Eukaryota</taxon>
        <taxon>Metazoa</taxon>
        <taxon>Ecdysozoa</taxon>
        <taxon>Arthropoda</taxon>
        <taxon>Hexapoda</taxon>
        <taxon>Insecta</taxon>
        <taxon>Pterygota</taxon>
        <taxon>Neoptera</taxon>
        <taxon>Paraneoptera</taxon>
        <taxon>Hemiptera</taxon>
        <taxon>Heteroptera</taxon>
        <taxon>Panheteroptera</taxon>
        <taxon>Cimicomorpha</taxon>
        <taxon>Reduviidae</taxon>
        <taxon>Triatominae</taxon>
        <taxon>Triatoma</taxon>
    </lineage>
</organism>
<evidence type="ECO:0000256" key="6">
    <source>
        <dbReference type="PIRSR" id="PIRSR000097-3"/>
    </source>
</evidence>
<evidence type="ECO:0000256" key="3">
    <source>
        <dbReference type="ARBA" id="ARBA00023002"/>
    </source>
</evidence>
<proteinExistence type="inferred from homology"/>
<sequence length="312" mass="34905">LKCFNMTNLYKGTIEVLNPSVKVADTKVKLNCGINMPVIGFGTYTIRGPRIVYNALDAALAAGYRSFDTASSYGNEEDIGVALKELLPKYKLKRQDIFVTSKLAPKDQGSDLVYDAVVRSLNHLGFSYLDLYLIHWPGVHGIDISSKENKRLRKESWKGLEDLFKAGKLKAIGVSNYTARHLKEVLAHATVRPAVNQVEYHIYYRHPEDFYKICSESGTLLQAYSSLGGNGIKDVLADATVKKIAKELSVQPAQVLLRWSLQTGFGVIPKSVNPERIKANIDLDFILSDEQMKALNSIQHRQKFSWNPDTVV</sequence>
<evidence type="ECO:0000256" key="4">
    <source>
        <dbReference type="PIRSR" id="PIRSR000097-1"/>
    </source>
</evidence>
<keyword evidence="3" id="KW-0560">Oxidoreductase</keyword>
<dbReference type="SUPFAM" id="SSF51430">
    <property type="entry name" value="NAD(P)-linked oxidoreductase"/>
    <property type="match status" value="1"/>
</dbReference>
<feature type="active site" description="Proton donor" evidence="4">
    <location>
        <position position="73"/>
    </location>
</feature>
<evidence type="ECO:0000256" key="1">
    <source>
        <dbReference type="ARBA" id="ARBA00007905"/>
    </source>
</evidence>
<dbReference type="InterPro" id="IPR018170">
    <property type="entry name" value="Aldo/ket_reductase_CS"/>
</dbReference>
<evidence type="ECO:0000313" key="8">
    <source>
        <dbReference type="EMBL" id="JAS01539.1"/>
    </source>
</evidence>
<feature type="non-terminal residue" evidence="8">
    <location>
        <position position="1"/>
    </location>
</feature>
<protein>
    <submittedName>
        <fullName evidence="8">Glyoxal reductase-like protein</fullName>
    </submittedName>
</protein>
<dbReference type="EMBL" id="GEMB01001624">
    <property type="protein sequence ID" value="JAS01539.1"/>
    <property type="molecule type" value="Transcribed_RNA"/>
</dbReference>
<feature type="binding site" evidence="5">
    <location>
        <position position="135"/>
    </location>
    <ligand>
        <name>substrate</name>
    </ligand>
</feature>
<feature type="domain" description="NADP-dependent oxidoreductase" evidence="7">
    <location>
        <begin position="39"/>
        <end position="298"/>
    </location>
</feature>
<feature type="site" description="Lowers pKa of active site Tyr" evidence="6">
    <location>
        <position position="102"/>
    </location>
</feature>
<comment type="similarity">
    <text evidence="1">Belongs to the aldo/keto reductase family.</text>
</comment>
<evidence type="ECO:0000256" key="2">
    <source>
        <dbReference type="ARBA" id="ARBA00022857"/>
    </source>
</evidence>
<dbReference type="CDD" id="cd19136">
    <property type="entry name" value="AKR_DrGR-like"/>
    <property type="match status" value="1"/>
</dbReference>
<evidence type="ECO:0000256" key="5">
    <source>
        <dbReference type="PIRSR" id="PIRSR000097-2"/>
    </source>
</evidence>
<evidence type="ECO:0000259" key="7">
    <source>
        <dbReference type="Pfam" id="PF00248"/>
    </source>
</evidence>
<reference evidence="8" key="1">
    <citation type="submission" date="2016-04" db="EMBL/GenBank/DDBJ databases">
        <authorList>
            <person name="Calderon-Fernandez G.M.Sr."/>
        </authorList>
    </citation>
    <scope>NUCLEOTIDE SEQUENCE</scope>
    <source>
        <strain evidence="8">Int1</strain>
        <tissue evidence="8">Integument</tissue>
    </source>
</reference>
<dbReference type="InterPro" id="IPR023210">
    <property type="entry name" value="NADP_OxRdtase_dom"/>
</dbReference>
<name>A0A161MRF3_TRIIF</name>
<dbReference type="PANTHER" id="PTHR43827:SF3">
    <property type="entry name" value="NADP-DEPENDENT OXIDOREDUCTASE DOMAIN-CONTAINING PROTEIN"/>
    <property type="match status" value="1"/>
</dbReference>
<dbReference type="AlphaFoldDB" id="A0A161MRF3"/>
<dbReference type="InterPro" id="IPR020471">
    <property type="entry name" value="AKR"/>
</dbReference>
<accession>A0A161MRF3</accession>
<dbReference type="PROSITE" id="PS00063">
    <property type="entry name" value="ALDOKETO_REDUCTASE_3"/>
    <property type="match status" value="1"/>
</dbReference>
<dbReference type="Pfam" id="PF00248">
    <property type="entry name" value="Aldo_ket_red"/>
    <property type="match status" value="1"/>
</dbReference>
<dbReference type="PIRSF" id="PIRSF000097">
    <property type="entry name" value="AKR"/>
    <property type="match status" value="1"/>
</dbReference>
<dbReference type="Gene3D" id="3.20.20.100">
    <property type="entry name" value="NADP-dependent oxidoreductase domain"/>
    <property type="match status" value="1"/>
</dbReference>
<dbReference type="InterPro" id="IPR036812">
    <property type="entry name" value="NAD(P)_OxRdtase_dom_sf"/>
</dbReference>
<reference evidence="8" key="2">
    <citation type="journal article" date="2017" name="J. Med. Entomol.">
        <title>Transcriptome Analysis of the Triatoma infestans (Hemiptera: Reduviidae) Integument.</title>
        <authorList>
            <person name="Calderon-Fernandez G.M."/>
            <person name="Moriconi D.E."/>
            <person name="Dulbecco A.B."/>
            <person name="Juarez M.P."/>
        </authorList>
    </citation>
    <scope>NUCLEOTIDE SEQUENCE</scope>
    <source>
        <strain evidence="8">Int1</strain>
        <tissue evidence="8">Integument</tissue>
    </source>
</reference>
<keyword evidence="2" id="KW-0521">NADP</keyword>
<dbReference type="PROSITE" id="PS00798">
    <property type="entry name" value="ALDOKETO_REDUCTASE_1"/>
    <property type="match status" value="1"/>
</dbReference>
<dbReference type="PRINTS" id="PR00069">
    <property type="entry name" value="ALDKETRDTASE"/>
</dbReference>
<dbReference type="PANTHER" id="PTHR43827">
    <property type="entry name" value="2,5-DIKETO-D-GLUCONIC ACID REDUCTASE"/>
    <property type="match status" value="1"/>
</dbReference>